<reference evidence="1 2" key="1">
    <citation type="journal article" date="2016" name="Plant Pathol.">
        <title>Genetic characterization of strains named as Xanthomonas axonopodis pv. dieffenbachiae leads to a taxonomic revision of the X. axonopodis species complex.</title>
        <authorList>
            <person name="Constantin E.C."/>
            <person name="Cleenwerck I."/>
            <person name="Maes M."/>
            <person name="Baeyen S."/>
            <person name="Van Malderghem C."/>
            <person name="De Vos P."/>
            <person name="Cottyn B."/>
        </authorList>
    </citation>
    <scope>NUCLEOTIDE SEQUENCE [LARGE SCALE GENOMIC DNA]</scope>
    <source>
        <strain evidence="2">LMG9055</strain>
    </source>
</reference>
<gene>
    <name evidence="1" type="ORF">IA54_014160</name>
</gene>
<name>A0A1V9GRK5_9XANT</name>
<evidence type="ECO:0000313" key="2">
    <source>
        <dbReference type="Proteomes" id="UP000050343"/>
    </source>
</evidence>
<dbReference type="EMBL" id="JPUO02000230">
    <property type="protein sequence ID" value="OQP73184.1"/>
    <property type="molecule type" value="Genomic_DNA"/>
</dbReference>
<comment type="caution">
    <text evidence="1">The sequence shown here is derived from an EMBL/GenBank/DDBJ whole genome shotgun (WGS) entry which is preliminary data.</text>
</comment>
<evidence type="ECO:0000313" key="1">
    <source>
        <dbReference type="EMBL" id="OQP73184.1"/>
    </source>
</evidence>
<dbReference type="AlphaFoldDB" id="A0A1V9GRK5"/>
<organism evidence="1 2">
    <name type="scientific">Xanthomonas phaseoli pv. syngonii LMG 9055</name>
    <dbReference type="NCBI Taxonomy" id="1437878"/>
    <lineage>
        <taxon>Bacteria</taxon>
        <taxon>Pseudomonadati</taxon>
        <taxon>Pseudomonadota</taxon>
        <taxon>Gammaproteobacteria</taxon>
        <taxon>Lysobacterales</taxon>
        <taxon>Lysobacteraceae</taxon>
        <taxon>Xanthomonas</taxon>
    </lineage>
</organism>
<accession>A0A1V9GRK5</accession>
<proteinExistence type="predicted"/>
<sequence>MSGPFFDRDLDMVMRMMEEGDSTGAIAQDVLLASPDSTLLAFVFHHLEHGDDAAAAAVVERVRARNDARTRRNAWHRGYLIPFLQQWDQGQRDMPMPPVQHVLLLDQLRARESV</sequence>
<protein>
    <submittedName>
        <fullName evidence="1">Uncharacterized protein</fullName>
    </submittedName>
</protein>
<reference evidence="1 2" key="2">
    <citation type="journal article" date="2017" name="Plant Pathol.">
        <title>Pathogenicity and virulence gene content of Xanthomonas strains infecting Araceae, formerly known as Xanthomonas axonopodis pv. dieffenbachiae.</title>
        <authorList>
            <person name="Constantin E.C."/>
            <person name="Haegeman A."/>
            <person name="Van Vaerenbergh J."/>
            <person name="Baeyen S."/>
            <person name="Van Malderghem C."/>
            <person name="Maes M."/>
            <person name="Cottyn B."/>
        </authorList>
    </citation>
    <scope>NUCLEOTIDE SEQUENCE [LARGE SCALE GENOMIC DNA]</scope>
    <source>
        <strain evidence="2">LMG9055</strain>
    </source>
</reference>
<dbReference type="Proteomes" id="UP000050343">
    <property type="component" value="Unassembled WGS sequence"/>
</dbReference>